<accession>A0A6H1ZKI7</accession>
<name>A0A6H1ZKI7_9ZZZZ</name>
<comment type="similarity">
    <text evidence="1">Belongs to the phD/YefM antitoxin family.</text>
</comment>
<dbReference type="SUPFAM" id="SSF143120">
    <property type="entry name" value="YefM-like"/>
    <property type="match status" value="1"/>
</dbReference>
<dbReference type="InterPro" id="IPR036165">
    <property type="entry name" value="YefM-like_sf"/>
</dbReference>
<evidence type="ECO:0000256" key="1">
    <source>
        <dbReference type="ARBA" id="ARBA00009981"/>
    </source>
</evidence>
<protein>
    <recommendedName>
        <fullName evidence="4">Antitoxin</fullName>
    </recommendedName>
</protein>
<proteinExistence type="inferred from homology"/>
<evidence type="ECO:0000313" key="3">
    <source>
        <dbReference type="EMBL" id="QJH96326.1"/>
    </source>
</evidence>
<dbReference type="EMBL" id="MT144070">
    <property type="protein sequence ID" value="QJA48074.1"/>
    <property type="molecule type" value="Genomic_DNA"/>
</dbReference>
<evidence type="ECO:0008006" key="4">
    <source>
        <dbReference type="Google" id="ProtNLM"/>
    </source>
</evidence>
<reference evidence="2" key="1">
    <citation type="submission" date="2020-03" db="EMBL/GenBank/DDBJ databases">
        <title>The deep terrestrial virosphere.</title>
        <authorList>
            <person name="Holmfeldt K."/>
            <person name="Nilsson E."/>
            <person name="Simone D."/>
            <person name="Lopez-Fernandez M."/>
            <person name="Wu X."/>
            <person name="de Brujin I."/>
            <person name="Lundin D."/>
            <person name="Andersson A."/>
            <person name="Bertilsson S."/>
            <person name="Dopson M."/>
        </authorList>
    </citation>
    <scope>NUCLEOTIDE SEQUENCE</scope>
    <source>
        <strain evidence="2">TM448A00831</strain>
        <strain evidence="3">TM448B00682</strain>
    </source>
</reference>
<gene>
    <name evidence="2" type="ORF">TM448A00831_0005</name>
    <name evidence="3" type="ORF">TM448B00682_0020</name>
</gene>
<evidence type="ECO:0000313" key="2">
    <source>
        <dbReference type="EMBL" id="QJA48074.1"/>
    </source>
</evidence>
<organism evidence="2">
    <name type="scientific">viral metagenome</name>
    <dbReference type="NCBI Taxonomy" id="1070528"/>
    <lineage>
        <taxon>unclassified sequences</taxon>
        <taxon>metagenomes</taxon>
        <taxon>organismal metagenomes</taxon>
    </lineage>
</organism>
<sequence length="97" mass="10957">MLQLSIREFNKNITKWLNSGKRFIITKNGKDLVKVIPVSEESVVTPLKEVVTKKVVATPKQEMTMDEAKRILKAPQVCPKHQGRKIGDKYSCGCKVC</sequence>
<dbReference type="AlphaFoldDB" id="A0A6H1ZKI7"/>
<dbReference type="EMBL" id="MT144647">
    <property type="protein sequence ID" value="QJH96326.1"/>
    <property type="molecule type" value="Genomic_DNA"/>
</dbReference>